<dbReference type="InterPro" id="IPR020610">
    <property type="entry name" value="Thiolase_AS"/>
</dbReference>
<dbReference type="FunFam" id="3.40.47.10:FF:000010">
    <property type="entry name" value="Acetyl-CoA acetyltransferase (Thiolase)"/>
    <property type="match status" value="1"/>
</dbReference>
<name>A0A939EQH0_9HYPH</name>
<proteinExistence type="inferred from homology"/>
<evidence type="ECO:0000256" key="1">
    <source>
        <dbReference type="ARBA" id="ARBA00004683"/>
    </source>
</evidence>
<sequence>MSASNDVVIVSATRTPVGSFNGAFASVAAHELGATAIKAAIEKAGVSPSEIDEVVFGQVLTGGQGQNPARQAAIGAGISEGATAWVLNQVCGSGLRTVAIAAQQIMCGDATIMIAGGQENMSQSPHCAHMRSGYKMGDFKMIDTMIKDGLWDAFNGYHMGQTAENVASKWDISRDQQDAFAVASQNKAEAAQKAGKFKAEITPVTVKGRKGDTIVEDDEYIRHGATLDSVAKLRPAFTKEGSVTAGNASGINDGAAALVVMSAAEAERRGLTPLARIASWATAGVDPAIMGSGPIPASRKALEKAGWAASDLDLVEANEAFAAQACAVNKDMGWNPDVVNVNGGAIAIGHPIGASGARILTTLLHEMGRRDARKGLATLCIGGGMGVAMCLER</sequence>
<dbReference type="EMBL" id="JAFLNF010000009">
    <property type="protein sequence ID" value="MBO0347065.1"/>
    <property type="molecule type" value="Genomic_DNA"/>
</dbReference>
<feature type="active site" description="Acyl-thioester intermediate" evidence="8">
    <location>
        <position position="91"/>
    </location>
</feature>
<dbReference type="NCBIfam" id="TIGR01930">
    <property type="entry name" value="AcCoA-C-Actrans"/>
    <property type="match status" value="1"/>
</dbReference>
<evidence type="ECO:0000256" key="9">
    <source>
        <dbReference type="RuleBase" id="RU003557"/>
    </source>
</evidence>
<organism evidence="12 13">
    <name type="scientific">Roseibium limicola</name>
    <dbReference type="NCBI Taxonomy" id="2816037"/>
    <lineage>
        <taxon>Bacteria</taxon>
        <taxon>Pseudomonadati</taxon>
        <taxon>Pseudomonadota</taxon>
        <taxon>Alphaproteobacteria</taxon>
        <taxon>Hyphomicrobiales</taxon>
        <taxon>Stappiaceae</taxon>
        <taxon>Roseibium</taxon>
    </lineage>
</organism>
<keyword evidence="13" id="KW-1185">Reference proteome</keyword>
<dbReference type="Pfam" id="PF00108">
    <property type="entry name" value="Thiolase_N"/>
    <property type="match status" value="1"/>
</dbReference>
<dbReference type="Gene3D" id="3.40.47.10">
    <property type="match status" value="2"/>
</dbReference>
<evidence type="ECO:0000259" key="11">
    <source>
        <dbReference type="Pfam" id="PF02803"/>
    </source>
</evidence>
<evidence type="ECO:0000313" key="13">
    <source>
        <dbReference type="Proteomes" id="UP000664779"/>
    </source>
</evidence>
<dbReference type="InterPro" id="IPR016039">
    <property type="entry name" value="Thiolase-like"/>
</dbReference>
<dbReference type="PROSITE" id="PS00098">
    <property type="entry name" value="THIOLASE_1"/>
    <property type="match status" value="1"/>
</dbReference>
<evidence type="ECO:0000313" key="12">
    <source>
        <dbReference type="EMBL" id="MBO0347065.1"/>
    </source>
</evidence>
<comment type="caution">
    <text evidence="12">The sequence shown here is derived from an EMBL/GenBank/DDBJ whole genome shotgun (WGS) entry which is preliminary data.</text>
</comment>
<dbReference type="Pfam" id="PF02803">
    <property type="entry name" value="Thiolase_C"/>
    <property type="match status" value="1"/>
</dbReference>
<comment type="pathway">
    <text evidence="1">Biopolymer metabolism; poly-(R)-3-hydroxybutanoate biosynthesis.</text>
</comment>
<dbReference type="InterPro" id="IPR020617">
    <property type="entry name" value="Thiolase_C"/>
</dbReference>
<gene>
    <name evidence="12" type="ORF">J0X15_17695</name>
</gene>
<reference evidence="12" key="1">
    <citation type="submission" date="2021-03" db="EMBL/GenBank/DDBJ databases">
        <title>Roseibium sp. CAU 1637 isolated from Incheon.</title>
        <authorList>
            <person name="Kim W."/>
        </authorList>
    </citation>
    <scope>NUCLEOTIDE SEQUENCE</scope>
    <source>
        <strain evidence="12">CAU 1637</strain>
    </source>
</reference>
<comment type="similarity">
    <text evidence="2 9">Belongs to the thiolase-like superfamily. Thiolase family.</text>
</comment>
<feature type="domain" description="Thiolase N-terminal" evidence="10">
    <location>
        <begin position="7"/>
        <end position="263"/>
    </location>
</feature>
<evidence type="ECO:0000256" key="8">
    <source>
        <dbReference type="PIRSR" id="PIRSR000429-1"/>
    </source>
</evidence>
<evidence type="ECO:0000256" key="3">
    <source>
        <dbReference type="ARBA" id="ARBA00022679"/>
    </source>
</evidence>
<dbReference type="RefSeq" id="WP_206943679.1">
    <property type="nucleotide sequence ID" value="NZ_JAFLNF010000009.1"/>
</dbReference>
<feature type="active site" description="Proton acceptor" evidence="8">
    <location>
        <position position="350"/>
    </location>
</feature>
<keyword evidence="4" id="KW-0583">PHB biosynthesis</keyword>
<evidence type="ECO:0000256" key="2">
    <source>
        <dbReference type="ARBA" id="ARBA00010982"/>
    </source>
</evidence>
<protein>
    <recommendedName>
        <fullName evidence="7">Beta-ketothiolase</fullName>
    </recommendedName>
</protein>
<dbReference type="SUPFAM" id="SSF53901">
    <property type="entry name" value="Thiolase-like"/>
    <property type="match status" value="2"/>
</dbReference>
<dbReference type="GO" id="GO:0003988">
    <property type="term" value="F:acetyl-CoA C-acyltransferase activity"/>
    <property type="evidence" value="ECO:0007669"/>
    <property type="project" value="UniProtKB-ARBA"/>
</dbReference>
<evidence type="ECO:0000256" key="4">
    <source>
        <dbReference type="ARBA" id="ARBA00022752"/>
    </source>
</evidence>
<keyword evidence="3 9" id="KW-0808">Transferase</keyword>
<dbReference type="InterPro" id="IPR020616">
    <property type="entry name" value="Thiolase_N"/>
</dbReference>
<dbReference type="CDD" id="cd00751">
    <property type="entry name" value="thiolase"/>
    <property type="match status" value="1"/>
</dbReference>
<dbReference type="Proteomes" id="UP000664779">
    <property type="component" value="Unassembled WGS sequence"/>
</dbReference>
<evidence type="ECO:0000256" key="6">
    <source>
        <dbReference type="ARBA" id="ARBA00037924"/>
    </source>
</evidence>
<feature type="domain" description="Thiolase C-terminal" evidence="11">
    <location>
        <begin position="271"/>
        <end position="393"/>
    </location>
</feature>
<dbReference type="AlphaFoldDB" id="A0A939EQH0"/>
<dbReference type="PROSITE" id="PS00737">
    <property type="entry name" value="THIOLASE_2"/>
    <property type="match status" value="1"/>
</dbReference>
<comment type="pathway">
    <text evidence="6">Metabolic intermediate biosynthesis; (R)-mevalonate biosynthesis; (R)-mevalonate from acetyl-CoA: step 1/3.</text>
</comment>
<feature type="active site" description="Proton acceptor" evidence="8">
    <location>
        <position position="380"/>
    </location>
</feature>
<keyword evidence="5 9" id="KW-0012">Acyltransferase</keyword>
<dbReference type="PANTHER" id="PTHR18919">
    <property type="entry name" value="ACETYL-COA C-ACYLTRANSFERASE"/>
    <property type="match status" value="1"/>
</dbReference>
<dbReference type="GO" id="GO:0044281">
    <property type="term" value="P:small molecule metabolic process"/>
    <property type="evidence" value="ECO:0007669"/>
    <property type="project" value="UniProtKB-ARBA"/>
</dbReference>
<evidence type="ECO:0000256" key="7">
    <source>
        <dbReference type="ARBA" id="ARBA00080155"/>
    </source>
</evidence>
<dbReference type="InterPro" id="IPR002155">
    <property type="entry name" value="Thiolase"/>
</dbReference>
<dbReference type="PANTHER" id="PTHR18919:SF107">
    <property type="entry name" value="ACETYL-COA ACETYLTRANSFERASE, CYTOSOLIC"/>
    <property type="match status" value="1"/>
</dbReference>
<evidence type="ECO:0000256" key="5">
    <source>
        <dbReference type="ARBA" id="ARBA00023315"/>
    </source>
</evidence>
<dbReference type="GO" id="GO:0042619">
    <property type="term" value="P:poly-hydroxybutyrate biosynthetic process"/>
    <property type="evidence" value="ECO:0007669"/>
    <property type="project" value="UniProtKB-KW"/>
</dbReference>
<accession>A0A939EQH0</accession>
<evidence type="ECO:0000259" key="10">
    <source>
        <dbReference type="Pfam" id="PF00108"/>
    </source>
</evidence>
<dbReference type="InterPro" id="IPR020613">
    <property type="entry name" value="Thiolase_CS"/>
</dbReference>
<dbReference type="PROSITE" id="PS00099">
    <property type="entry name" value="THIOLASE_3"/>
    <property type="match status" value="1"/>
</dbReference>
<dbReference type="InterPro" id="IPR020615">
    <property type="entry name" value="Thiolase_acyl_enz_int_AS"/>
</dbReference>
<dbReference type="PIRSF" id="PIRSF000429">
    <property type="entry name" value="Ac-CoA_Ac_transf"/>
    <property type="match status" value="1"/>
</dbReference>